<evidence type="ECO:0000313" key="3">
    <source>
        <dbReference type="Proteomes" id="UP000199455"/>
    </source>
</evidence>
<keyword evidence="1" id="KW-0812">Transmembrane</keyword>
<evidence type="ECO:0008006" key="4">
    <source>
        <dbReference type="Google" id="ProtNLM"/>
    </source>
</evidence>
<gene>
    <name evidence="2" type="ORF">SAMN04488024_102668</name>
</gene>
<dbReference type="RefSeq" id="WP_143009547.1">
    <property type="nucleotide sequence ID" value="NZ_FMZH01000002.1"/>
</dbReference>
<name>A0A1G6NHP6_9SPHI</name>
<reference evidence="3" key="1">
    <citation type="submission" date="2016-10" db="EMBL/GenBank/DDBJ databases">
        <authorList>
            <person name="Varghese N."/>
            <person name="Submissions S."/>
        </authorList>
    </citation>
    <scope>NUCLEOTIDE SEQUENCE [LARGE SCALE GENOMIC DNA]</scope>
    <source>
        <strain evidence="3">DSM 18609</strain>
    </source>
</reference>
<feature type="transmembrane region" description="Helical" evidence="1">
    <location>
        <begin position="129"/>
        <end position="146"/>
    </location>
</feature>
<dbReference type="EMBL" id="FMZH01000002">
    <property type="protein sequence ID" value="SDC66846.1"/>
    <property type="molecule type" value="Genomic_DNA"/>
</dbReference>
<feature type="transmembrane region" description="Helical" evidence="1">
    <location>
        <begin position="161"/>
        <end position="182"/>
    </location>
</feature>
<keyword evidence="1" id="KW-0472">Membrane</keyword>
<feature type="transmembrane region" description="Helical" evidence="1">
    <location>
        <begin position="194"/>
        <end position="216"/>
    </location>
</feature>
<evidence type="ECO:0000256" key="1">
    <source>
        <dbReference type="SAM" id="Phobius"/>
    </source>
</evidence>
<evidence type="ECO:0000313" key="2">
    <source>
        <dbReference type="EMBL" id="SDC66846.1"/>
    </source>
</evidence>
<keyword evidence="1" id="KW-1133">Transmembrane helix</keyword>
<keyword evidence="3" id="KW-1185">Reference proteome</keyword>
<dbReference type="STRING" id="390242.SAMN04488024_102668"/>
<feature type="transmembrane region" description="Helical" evidence="1">
    <location>
        <begin position="100"/>
        <end position="120"/>
    </location>
</feature>
<feature type="transmembrane region" description="Helical" evidence="1">
    <location>
        <begin position="38"/>
        <end position="57"/>
    </location>
</feature>
<dbReference type="AlphaFoldDB" id="A0A1G6NHP6"/>
<accession>A0A1G6NHP6</accession>
<dbReference type="Proteomes" id="UP000199455">
    <property type="component" value="Unassembled WGS sequence"/>
</dbReference>
<protein>
    <recommendedName>
        <fullName evidence="4">YhhN-like protein</fullName>
    </recommendedName>
</protein>
<proteinExistence type="predicted"/>
<sequence length="221" mass="26294">MLKIFQLVLDWSEVWALFTPITILMVKQQPAKLKLVVAYVWAALIINLAIDLVWKFRMLLPADYNSNNFLYNLHSTVRFYLFSAFFIHLQQPFLVKVKKIVPVCFTLFMIINFTFFENFFDYWKFSNRLLSIEAALLLFYVLQYYLFKINDNIGTKITDNVFWIVTGLGIFVALNFFIFLLYNELTIRFQRFAISLWSVHNISYIILNLFLAKGFYESGKQ</sequence>
<organism evidence="2 3">
    <name type="scientific">Pedobacter soli</name>
    <dbReference type="NCBI Taxonomy" id="390242"/>
    <lineage>
        <taxon>Bacteria</taxon>
        <taxon>Pseudomonadati</taxon>
        <taxon>Bacteroidota</taxon>
        <taxon>Sphingobacteriia</taxon>
        <taxon>Sphingobacteriales</taxon>
        <taxon>Sphingobacteriaceae</taxon>
        <taxon>Pedobacter</taxon>
    </lineage>
</organism>
<feature type="transmembrane region" description="Helical" evidence="1">
    <location>
        <begin position="69"/>
        <end position="88"/>
    </location>
</feature>